<dbReference type="EMBL" id="GBXM01030827">
    <property type="protein sequence ID" value="JAH77750.1"/>
    <property type="molecule type" value="Transcribed_RNA"/>
</dbReference>
<organism evidence="1">
    <name type="scientific">Anguilla anguilla</name>
    <name type="common">European freshwater eel</name>
    <name type="synonym">Muraena anguilla</name>
    <dbReference type="NCBI Taxonomy" id="7936"/>
    <lineage>
        <taxon>Eukaryota</taxon>
        <taxon>Metazoa</taxon>
        <taxon>Chordata</taxon>
        <taxon>Craniata</taxon>
        <taxon>Vertebrata</taxon>
        <taxon>Euteleostomi</taxon>
        <taxon>Actinopterygii</taxon>
        <taxon>Neopterygii</taxon>
        <taxon>Teleostei</taxon>
        <taxon>Anguilliformes</taxon>
        <taxon>Anguillidae</taxon>
        <taxon>Anguilla</taxon>
    </lineage>
</organism>
<reference evidence="1" key="2">
    <citation type="journal article" date="2015" name="Fish Shellfish Immunol.">
        <title>Early steps in the European eel (Anguilla anguilla)-Vibrio vulnificus interaction in the gills: Role of the RtxA13 toxin.</title>
        <authorList>
            <person name="Callol A."/>
            <person name="Pajuelo D."/>
            <person name="Ebbesson L."/>
            <person name="Teles M."/>
            <person name="MacKenzie S."/>
            <person name="Amaro C."/>
        </authorList>
    </citation>
    <scope>NUCLEOTIDE SEQUENCE</scope>
</reference>
<accession>A0A0E9VK22</accession>
<name>A0A0E9VK22_ANGAN</name>
<proteinExistence type="predicted"/>
<sequence>MGSQALLSGSPEARVLLYFLQPQVRHVCSGSKGVFFTMPRPHGF</sequence>
<reference evidence="1" key="1">
    <citation type="submission" date="2014-11" db="EMBL/GenBank/DDBJ databases">
        <authorList>
            <person name="Amaro Gonzalez C."/>
        </authorList>
    </citation>
    <scope>NUCLEOTIDE SEQUENCE</scope>
</reference>
<protein>
    <submittedName>
        <fullName evidence="1">Uncharacterized protein</fullName>
    </submittedName>
</protein>
<evidence type="ECO:0000313" key="1">
    <source>
        <dbReference type="EMBL" id="JAH77750.1"/>
    </source>
</evidence>
<dbReference type="AlphaFoldDB" id="A0A0E9VK22"/>